<evidence type="ECO:0000313" key="2">
    <source>
        <dbReference type="EMBL" id="TRL40260.1"/>
    </source>
</evidence>
<comment type="caution">
    <text evidence="2">The sequence shown here is derived from an EMBL/GenBank/DDBJ whole genome shotgun (WGS) entry which is preliminary data.</text>
</comment>
<proteinExistence type="predicted"/>
<sequence>MKHDPLAFFEEGRNGQGVLLIHGLTGAPAEMRLVARPLVKRGYSVYAPLLAGHGKDAAALRRTRWEDWLESVVEAAADLRRRVDDVSVAGICAGGKLGLMAAHRNPGLINAAALYSPCFHYDGWNIPRLYALMGRQIRWLAMVPFLDRMNFRETASMGIKDDRIRKMVAGMSNEGMLDSFPGRGLVEMERLGEALKQCLPTVKTPTLIIHSEEDDVSHPRHARYIADHLPGDKQLLWLKDSYHMIHVDRQHRQVADVTADFFERYNASQHPVRRQA</sequence>
<accession>A0A549TDU6</accession>
<evidence type="ECO:0000313" key="3">
    <source>
        <dbReference type="Proteomes" id="UP000316801"/>
    </source>
</evidence>
<evidence type="ECO:0000259" key="1">
    <source>
        <dbReference type="Pfam" id="PF12146"/>
    </source>
</evidence>
<dbReference type="SUPFAM" id="SSF53474">
    <property type="entry name" value="alpha/beta-Hydrolases"/>
    <property type="match status" value="1"/>
</dbReference>
<dbReference type="InterPro" id="IPR012354">
    <property type="entry name" value="Esterase_lipase"/>
</dbReference>
<dbReference type="InterPro" id="IPR029058">
    <property type="entry name" value="AB_hydrolase_fold"/>
</dbReference>
<dbReference type="EMBL" id="VJMG01000015">
    <property type="protein sequence ID" value="TRL40260.1"/>
    <property type="molecule type" value="Genomic_DNA"/>
</dbReference>
<organism evidence="2 3">
    <name type="scientific">Rhizobium straminoryzae</name>
    <dbReference type="NCBI Taxonomy" id="1387186"/>
    <lineage>
        <taxon>Bacteria</taxon>
        <taxon>Pseudomonadati</taxon>
        <taxon>Pseudomonadota</taxon>
        <taxon>Alphaproteobacteria</taxon>
        <taxon>Hyphomicrobiales</taxon>
        <taxon>Rhizobiaceae</taxon>
        <taxon>Rhizobium/Agrobacterium group</taxon>
        <taxon>Rhizobium</taxon>
    </lineage>
</organism>
<dbReference type="InterPro" id="IPR050266">
    <property type="entry name" value="AB_hydrolase_sf"/>
</dbReference>
<dbReference type="PANTHER" id="PTHR43798">
    <property type="entry name" value="MONOACYLGLYCEROL LIPASE"/>
    <property type="match status" value="1"/>
</dbReference>
<keyword evidence="2" id="KW-0378">Hydrolase</keyword>
<protein>
    <submittedName>
        <fullName evidence="2">Alpha/beta fold hydrolase</fullName>
    </submittedName>
</protein>
<dbReference type="Gene3D" id="3.40.50.1820">
    <property type="entry name" value="alpha/beta hydrolase"/>
    <property type="match status" value="1"/>
</dbReference>
<dbReference type="AlphaFoldDB" id="A0A549TDU6"/>
<reference evidence="2 3" key="1">
    <citation type="submission" date="2019-07" db="EMBL/GenBank/DDBJ databases">
        <title>Ln-dependent methylotrophs.</title>
        <authorList>
            <person name="Tani A."/>
        </authorList>
    </citation>
    <scope>NUCLEOTIDE SEQUENCE [LARGE SCALE GENOMIC DNA]</scope>
    <source>
        <strain evidence="2 3">SM12</strain>
    </source>
</reference>
<dbReference type="RefSeq" id="WP_143124370.1">
    <property type="nucleotide sequence ID" value="NZ_VJMG01000015.1"/>
</dbReference>
<name>A0A549TDU6_9HYPH</name>
<dbReference type="GO" id="GO:0052689">
    <property type="term" value="F:carboxylic ester hydrolase activity"/>
    <property type="evidence" value="ECO:0007669"/>
    <property type="project" value="InterPro"/>
</dbReference>
<feature type="domain" description="Serine aminopeptidase S33" evidence="1">
    <location>
        <begin position="18"/>
        <end position="249"/>
    </location>
</feature>
<dbReference type="PIRSF" id="PIRSF017388">
    <property type="entry name" value="Esterase_lipase"/>
    <property type="match status" value="1"/>
</dbReference>
<dbReference type="InterPro" id="IPR022742">
    <property type="entry name" value="Hydrolase_4"/>
</dbReference>
<dbReference type="Proteomes" id="UP000316801">
    <property type="component" value="Unassembled WGS sequence"/>
</dbReference>
<dbReference type="Pfam" id="PF12146">
    <property type="entry name" value="Hydrolase_4"/>
    <property type="match status" value="1"/>
</dbReference>
<keyword evidence="3" id="KW-1185">Reference proteome</keyword>
<gene>
    <name evidence="2" type="ORF">FNA46_06840</name>
</gene>